<dbReference type="Proteomes" id="UP000295197">
    <property type="component" value="Unassembled WGS sequence"/>
</dbReference>
<evidence type="ECO:0000313" key="5">
    <source>
        <dbReference type="EMBL" id="TCV09900.1"/>
    </source>
</evidence>
<comment type="caution">
    <text evidence="5">The sequence shown here is derived from an EMBL/GenBank/DDBJ whole genome shotgun (WGS) entry which is preliminary data.</text>
</comment>
<keyword evidence="6" id="KW-1185">Reference proteome</keyword>
<dbReference type="InterPro" id="IPR025269">
    <property type="entry name" value="SAM-like_dom"/>
</dbReference>
<dbReference type="AlphaFoldDB" id="A0A4R3VVY8"/>
<gene>
    <name evidence="5" type="ORF">EDC17_103829</name>
</gene>
<dbReference type="GO" id="GO:0003677">
    <property type="term" value="F:DNA binding"/>
    <property type="evidence" value="ECO:0007669"/>
    <property type="project" value="UniProtKB-KW"/>
</dbReference>
<protein>
    <submittedName>
        <fullName evidence="5">Integrase-like protein</fullName>
    </submittedName>
</protein>
<dbReference type="Pfam" id="PF17293">
    <property type="entry name" value="Arm-DNA-bind_5"/>
    <property type="match status" value="1"/>
</dbReference>
<dbReference type="PANTHER" id="PTHR30349">
    <property type="entry name" value="PHAGE INTEGRASE-RELATED"/>
    <property type="match status" value="1"/>
</dbReference>
<dbReference type="PANTHER" id="PTHR30349:SF64">
    <property type="entry name" value="PROPHAGE INTEGRASE INTD-RELATED"/>
    <property type="match status" value="1"/>
</dbReference>
<reference evidence="5 6" key="1">
    <citation type="submission" date="2019-03" db="EMBL/GenBank/DDBJ databases">
        <title>Genomic Encyclopedia of Type Strains, Phase IV (KMG-IV): sequencing the most valuable type-strain genomes for metagenomic binning, comparative biology and taxonomic classification.</title>
        <authorList>
            <person name="Goeker M."/>
        </authorList>
    </citation>
    <scope>NUCLEOTIDE SEQUENCE [LARGE SCALE GENOMIC DNA]</scope>
    <source>
        <strain evidence="5 6">DSM 22362</strain>
    </source>
</reference>
<feature type="domain" description="Arm DNA-binding" evidence="4">
    <location>
        <begin position="9"/>
        <end position="95"/>
    </location>
</feature>
<proteinExistence type="predicted"/>
<keyword evidence="2" id="KW-0233">DNA recombination</keyword>
<dbReference type="InterPro" id="IPR013762">
    <property type="entry name" value="Integrase-like_cat_sf"/>
</dbReference>
<evidence type="ECO:0000313" key="6">
    <source>
        <dbReference type="Proteomes" id="UP000295197"/>
    </source>
</evidence>
<dbReference type="Gene3D" id="1.10.443.10">
    <property type="entry name" value="Intergrase catalytic core"/>
    <property type="match status" value="1"/>
</dbReference>
<dbReference type="GO" id="GO:0015074">
    <property type="term" value="P:DNA integration"/>
    <property type="evidence" value="ECO:0007669"/>
    <property type="project" value="InterPro"/>
</dbReference>
<organism evidence="5 6">
    <name type="scientific">Sphingobacterium alimentarium</name>
    <dbReference type="NCBI Taxonomy" id="797292"/>
    <lineage>
        <taxon>Bacteria</taxon>
        <taxon>Pseudomonadati</taxon>
        <taxon>Bacteroidota</taxon>
        <taxon>Sphingobacteriia</taxon>
        <taxon>Sphingobacteriales</taxon>
        <taxon>Sphingobacteriaceae</taxon>
        <taxon>Sphingobacterium</taxon>
    </lineage>
</organism>
<dbReference type="RefSeq" id="WP_243646147.1">
    <property type="nucleotide sequence ID" value="NZ_SMBZ01000038.1"/>
</dbReference>
<evidence type="ECO:0000256" key="2">
    <source>
        <dbReference type="ARBA" id="ARBA00023172"/>
    </source>
</evidence>
<dbReference type="CDD" id="cd01185">
    <property type="entry name" value="INTN1_C_like"/>
    <property type="match status" value="1"/>
</dbReference>
<name>A0A4R3VVY8_9SPHI</name>
<feature type="domain" description="Phage integrase SAM-like" evidence="3">
    <location>
        <begin position="108"/>
        <end position="213"/>
    </location>
</feature>
<dbReference type="Gene3D" id="1.10.150.130">
    <property type="match status" value="1"/>
</dbReference>
<dbReference type="EMBL" id="SMBZ01000038">
    <property type="protein sequence ID" value="TCV09900.1"/>
    <property type="molecule type" value="Genomic_DNA"/>
</dbReference>
<dbReference type="InterPro" id="IPR035386">
    <property type="entry name" value="Arm-DNA-bind_5"/>
</dbReference>
<evidence type="ECO:0000259" key="4">
    <source>
        <dbReference type="Pfam" id="PF17293"/>
    </source>
</evidence>
<dbReference type="SUPFAM" id="SSF56349">
    <property type="entry name" value="DNA breaking-rejoining enzymes"/>
    <property type="match status" value="1"/>
</dbReference>
<keyword evidence="1" id="KW-0238">DNA-binding</keyword>
<evidence type="ECO:0000256" key="1">
    <source>
        <dbReference type="ARBA" id="ARBA00023125"/>
    </source>
</evidence>
<evidence type="ECO:0000259" key="3">
    <source>
        <dbReference type="Pfam" id="PF13102"/>
    </source>
</evidence>
<dbReference type="GO" id="GO:0006310">
    <property type="term" value="P:DNA recombination"/>
    <property type="evidence" value="ECO:0007669"/>
    <property type="project" value="UniProtKB-KW"/>
</dbReference>
<dbReference type="InterPro" id="IPR050090">
    <property type="entry name" value="Tyrosine_recombinase_XerCD"/>
</dbReference>
<dbReference type="InterPro" id="IPR011010">
    <property type="entry name" value="DNA_brk_join_enz"/>
</dbReference>
<sequence length="343" mass="39496">MSTNYSLLFYLKKPKNYVSGARPIYMRITIDGSVCEISTGKSCEPSRWNSKANGSKGNTEEVKTLNSYLETLNLKVAAMHLEILKMGEIPTIELLKSKFTGKTENQKTLLSVLKEHNVKMESLLGNGFRENTLKGYRTTYLHLESYITKQFSTTDIELRKIDHSFVVGYEYYLRSEKGCSDISAAKYMKHLRKIINLSLAHEWVTSNPFKFYKTYAKPKEKSYLNRDELTRIENKKLNILRLQHVRDVFGFCCYTGLSYADVSKLIKRNIEVGVDNRFWIKIKRQKTNTLSSIPILPKALEILEAYKDYPPCESNGQLLPILSNLKMNSYLKEIADLCGITKN</sequence>
<dbReference type="InterPro" id="IPR010998">
    <property type="entry name" value="Integrase_recombinase_N"/>
</dbReference>
<accession>A0A4R3VVY8</accession>
<dbReference type="Pfam" id="PF13102">
    <property type="entry name" value="Phage_int_SAM_5"/>
    <property type="match status" value="1"/>
</dbReference>